<name>A0A6C0EMK5_9ZZZZ</name>
<reference evidence="3" key="1">
    <citation type="journal article" date="2020" name="Nature">
        <title>Giant virus diversity and host interactions through global metagenomics.</title>
        <authorList>
            <person name="Schulz F."/>
            <person name="Roux S."/>
            <person name="Paez-Espino D."/>
            <person name="Jungbluth S."/>
            <person name="Walsh D.A."/>
            <person name="Denef V.J."/>
            <person name="McMahon K.D."/>
            <person name="Konstantinidis K.T."/>
            <person name="Eloe-Fadrosh E.A."/>
            <person name="Kyrpides N.C."/>
            <person name="Woyke T."/>
        </authorList>
    </citation>
    <scope>NUCLEOTIDE SEQUENCE</scope>
    <source>
        <strain evidence="3">GVMAG-M-3300009068-24</strain>
    </source>
</reference>
<dbReference type="PROSITE" id="PS51820">
    <property type="entry name" value="PA14"/>
    <property type="match status" value="1"/>
</dbReference>
<dbReference type="EMBL" id="MN738881">
    <property type="protein sequence ID" value="QHT29693.1"/>
    <property type="molecule type" value="Genomic_DNA"/>
</dbReference>
<evidence type="ECO:0000256" key="1">
    <source>
        <dbReference type="SAM" id="Phobius"/>
    </source>
</evidence>
<dbReference type="Pfam" id="PF10528">
    <property type="entry name" value="GLEYA"/>
    <property type="match status" value="1"/>
</dbReference>
<keyword evidence="1" id="KW-1133">Transmembrane helix</keyword>
<evidence type="ECO:0000313" key="3">
    <source>
        <dbReference type="EMBL" id="QHT29693.1"/>
    </source>
</evidence>
<evidence type="ECO:0000259" key="2">
    <source>
        <dbReference type="PROSITE" id="PS51820"/>
    </source>
</evidence>
<dbReference type="InterPro" id="IPR018871">
    <property type="entry name" value="GLEYA_adhesin_domain"/>
</dbReference>
<keyword evidence="1" id="KW-0812">Transmembrane</keyword>
<dbReference type="SUPFAM" id="SSF56988">
    <property type="entry name" value="Anthrax protective antigen"/>
    <property type="match status" value="1"/>
</dbReference>
<feature type="transmembrane region" description="Helical" evidence="1">
    <location>
        <begin position="815"/>
        <end position="834"/>
    </location>
</feature>
<accession>A0A6C0EMK5</accession>
<proteinExistence type="predicted"/>
<keyword evidence="1" id="KW-0472">Membrane</keyword>
<dbReference type="AlphaFoldDB" id="A0A6C0EMK5"/>
<dbReference type="SMART" id="SM00758">
    <property type="entry name" value="PA14"/>
    <property type="match status" value="1"/>
</dbReference>
<organism evidence="3">
    <name type="scientific">viral metagenome</name>
    <dbReference type="NCBI Taxonomy" id="1070528"/>
    <lineage>
        <taxon>unclassified sequences</taxon>
        <taxon>metagenomes</taxon>
        <taxon>organismal metagenomes</taxon>
    </lineage>
</organism>
<feature type="domain" description="PA14" evidence="2">
    <location>
        <begin position="115"/>
        <end position="263"/>
    </location>
</feature>
<dbReference type="Gene3D" id="3.90.182.10">
    <property type="entry name" value="Toxin - Anthrax Protective Antigen,domain 1"/>
    <property type="match status" value="1"/>
</dbReference>
<protein>
    <recommendedName>
        <fullName evidence="2">PA14 domain-containing protein</fullName>
    </recommendedName>
</protein>
<dbReference type="InterPro" id="IPR037524">
    <property type="entry name" value="PA14/GLEYA"/>
</dbReference>
<dbReference type="InterPro" id="IPR011658">
    <property type="entry name" value="PA14_dom"/>
</dbReference>
<sequence>MSGISSQVKANIISPAQQYNDTHKYQSFELDITSAPNILGNYRKNEIGFIVPIHGQPPIDMALFDHNLYDFPTAQLAVETYYAQQLQRQHQYFQANKLKYLALPGLGFQVYTVPMMSTTWDGNYFAKALKSGFTPVTLGNSDQFASLTTALSGYNTAGLNTQFFVEWFGYFYPPQTGRYGFTTQTGQTAYLWVGDVALTNYTLDNAVQTGNVLDQITMVQGTYYPIRIQYGSAVGKETTNALGLTITFNGVALTGEASHGQGILFALAENTSRRAPYEPIQIHYALTQTSQDAAATNLYNLYVSPFNILNNYIYNQRVRGAKSNSNLLYSSVVLLSCRTNDPASLVIQPNGDVVLQNATSSATLVNVGTVSADTYLELRAGNLYAVNPPSTSSHWDLLSDPKFSQASKTVMQDNYAAASVNTTWSNRYIAAYNQGNVGSRLPVGASLDVSNALYSSDGMSVLYIQGNELVFLTSREPERTRQYTSATDAPRTFYLLSANGDLKLGSTMLVDTSAATLQYVPMGGNVLQYGTDFVAYSGQYSFPPNLTVADNSPNMYVKYDNMDQTECQTTCVQHPKCSHYYSYQTSDGVAHCVVDTNNDAPRYLPNNPAMGIQAAQGNKGGSTLHKRRKQINSTCKINVYEANYQTMDTEDEYLSYGSYTINYNPYDPVPDQEGPCGIPSIANSIHMFQYGSPTAPPAATKAAKEGFVPGYNPTPCQSLSGPQCVQDIQNNIAAVNAAYQANQATNTEVNEKYNQLTDVIYNQFAPKYNKINGNPQYDAIDLDGRLSGTDQVSRTSLLNGMIEDVKDTMMRQNTYYILTNICAASLLVAFFALVPE</sequence>